<dbReference type="Pfam" id="PF21158">
    <property type="entry name" value="flgK_1st_1"/>
    <property type="match status" value="1"/>
</dbReference>
<dbReference type="Pfam" id="PF06429">
    <property type="entry name" value="Flg_bbr_C"/>
    <property type="match status" value="1"/>
</dbReference>
<dbReference type="PANTHER" id="PTHR30033">
    <property type="entry name" value="FLAGELLAR HOOK-ASSOCIATED PROTEIN 1"/>
    <property type="match status" value="1"/>
</dbReference>
<keyword evidence="6" id="KW-0975">Bacterial flagellum</keyword>
<evidence type="ECO:0000259" key="9">
    <source>
        <dbReference type="Pfam" id="PF22638"/>
    </source>
</evidence>
<name>A0ABV8V1X3_9GAMM</name>
<comment type="caution">
    <text evidence="10">The sequence shown here is derived from an EMBL/GenBank/DDBJ whole genome shotgun (WGS) entry which is preliminary data.</text>
</comment>
<keyword evidence="11" id="KW-1185">Reference proteome</keyword>
<dbReference type="RefSeq" id="WP_290263656.1">
    <property type="nucleotide sequence ID" value="NZ_JAUFQG010000006.1"/>
</dbReference>
<sequence>MADLLGISISGLKFSQSALKTTSHNITNADTAGFSRQRALAVTNPATLLGGNYAGNGVSLDSIERIASQFAIDQLRSDTTLYSELDTFNDSIQQVDSLLSDPSTGIAAGLQTFFAAVQNGANDPTSIPSRQLIVSEASNLATRFNTLYDRFNALNNGITQQLDTAIAQINSLTSVIAELNGKISLAFGAGQGAEPNDLLDQRDEALRQLATFVSVSTFDQGDNQINVLVGNGQPLVVGATSRNLRIEDGLLDASKSDIVFDSNNGPQRITDLISGGSVGGLLKFRDQILDPAINEIGRLAIVLGESFNEIHTQGLDLNGDFGADFFSDANDPLVAASRVKASSGNLPPDDRRLMLNIVDVSSLTASDYEMKMGPSGTYTITKLSDDSIAAKGIMATSFPFEVEFDGLSLEFSGGSFTNGDRFLLQPTRLGARSIDAQITRTEEIAFASPVVTDSSLANQGNGAISAGEVLSTTDANGNLLPLFSDAGKFSPPLIVKFTTPTSYDILDNSDPGNPVQLDPPIRNQRFVPGLSNPLFSEDPGSTLVSSNGRAIGLPSGSSPLLQASLQPTGAVAPNYGVFDFSATTNQFSFDVVVSNTLNGVNDGTFVVTINSPSILDDASLLADINDDLAASNVVAYIDQNGELAFRMRSLGYGDVSLQNYNGDPDGNADFAPAGQANNLLGFNVEGAAFTTAGGASGVSGQGVVGNRYPSEIIRINSVSPSTGLPVTTSLTTTQNGSARLLASSLSNIAGVTATAHTHVKIDNLNLTRVEPLQLTLNGENLLEYVIDPNTGASVLANNIPDPATDQPAFINYLNDRIGANSSLSAVGVYASVYVDASTGRTSLSVTSSLGDDLDFRLTAAAGNTVDVGDGVNSQMRLTANGPGVQSGVVVGGRVDVTLAEGYTMTTLPTVSQLFGNSGAANFQQSKYVGIQASIDGHPVTGDVFTLDFNLDASADNRNALNMVDLELERIVDGGKNTFSSAYGKVVEEVGTKTASSKINRDAAEKILSQSQTLRDSISGVNLEEEAANLIRFEQLYNANAQAISVARDLFDRLLSSF</sequence>
<evidence type="ECO:0000256" key="3">
    <source>
        <dbReference type="ARBA" id="ARBA00009677"/>
    </source>
</evidence>
<evidence type="ECO:0000256" key="2">
    <source>
        <dbReference type="ARBA" id="ARBA00004613"/>
    </source>
</evidence>
<keyword evidence="10" id="KW-0282">Flagellum</keyword>
<evidence type="ECO:0000256" key="1">
    <source>
        <dbReference type="ARBA" id="ARBA00004365"/>
    </source>
</evidence>
<evidence type="ECO:0000313" key="10">
    <source>
        <dbReference type="EMBL" id="MFC4361732.1"/>
    </source>
</evidence>
<gene>
    <name evidence="10" type="primary">flgK</name>
    <name evidence="10" type="ORF">ACFOX3_05415</name>
</gene>
<reference evidence="11" key="1">
    <citation type="journal article" date="2019" name="Int. J. Syst. Evol. Microbiol.">
        <title>The Global Catalogue of Microorganisms (GCM) 10K type strain sequencing project: providing services to taxonomists for standard genome sequencing and annotation.</title>
        <authorList>
            <consortium name="The Broad Institute Genomics Platform"/>
            <consortium name="The Broad Institute Genome Sequencing Center for Infectious Disease"/>
            <person name="Wu L."/>
            <person name="Ma J."/>
        </authorList>
    </citation>
    <scope>NUCLEOTIDE SEQUENCE [LARGE SCALE GENOMIC DNA]</scope>
    <source>
        <strain evidence="11">CECT 8570</strain>
    </source>
</reference>
<organism evidence="10 11">
    <name type="scientific">Simiduia curdlanivorans</name>
    <dbReference type="NCBI Taxonomy" id="1492769"/>
    <lineage>
        <taxon>Bacteria</taxon>
        <taxon>Pseudomonadati</taxon>
        <taxon>Pseudomonadota</taxon>
        <taxon>Gammaproteobacteria</taxon>
        <taxon>Cellvibrionales</taxon>
        <taxon>Cellvibrionaceae</taxon>
        <taxon>Simiduia</taxon>
    </lineage>
</organism>
<dbReference type="EMBL" id="JBHSCX010000004">
    <property type="protein sequence ID" value="MFC4361732.1"/>
    <property type="molecule type" value="Genomic_DNA"/>
</dbReference>
<comment type="subcellular location">
    <subcellularLocation>
        <location evidence="1">Bacterial flagellum</location>
    </subcellularLocation>
    <subcellularLocation>
        <location evidence="2">Secreted</location>
    </subcellularLocation>
</comment>
<dbReference type="InterPro" id="IPR049119">
    <property type="entry name" value="FlgK_D2-like"/>
</dbReference>
<evidence type="ECO:0000259" key="8">
    <source>
        <dbReference type="Pfam" id="PF21158"/>
    </source>
</evidence>
<keyword evidence="5" id="KW-0964">Secreted</keyword>
<dbReference type="NCBIfam" id="TIGR02492">
    <property type="entry name" value="flgK_ends"/>
    <property type="match status" value="1"/>
</dbReference>
<dbReference type="InterPro" id="IPR053927">
    <property type="entry name" value="FlgK_helical"/>
</dbReference>
<feature type="domain" description="Flagellar hook-associated protein FlgK helical" evidence="9">
    <location>
        <begin position="93"/>
        <end position="326"/>
    </location>
</feature>
<evidence type="ECO:0000256" key="6">
    <source>
        <dbReference type="ARBA" id="ARBA00023143"/>
    </source>
</evidence>
<feature type="domain" description="Flagellar basal-body/hook protein C-terminal" evidence="7">
    <location>
        <begin position="1017"/>
        <end position="1055"/>
    </location>
</feature>
<feature type="domain" description="Flagellar hook-associated protein 1 D2-like" evidence="8">
    <location>
        <begin position="353"/>
        <end position="426"/>
    </location>
</feature>
<evidence type="ECO:0000313" key="11">
    <source>
        <dbReference type="Proteomes" id="UP001595840"/>
    </source>
</evidence>
<dbReference type="Proteomes" id="UP001595840">
    <property type="component" value="Unassembled WGS sequence"/>
</dbReference>
<dbReference type="InterPro" id="IPR010930">
    <property type="entry name" value="Flg_bb/hook_C_dom"/>
</dbReference>
<protein>
    <recommendedName>
        <fullName evidence="4">Flagellar hook-associated protein 1</fullName>
    </recommendedName>
</protein>
<dbReference type="Pfam" id="PF22638">
    <property type="entry name" value="FlgK_D1"/>
    <property type="match status" value="1"/>
</dbReference>
<evidence type="ECO:0000256" key="4">
    <source>
        <dbReference type="ARBA" id="ARBA00016244"/>
    </source>
</evidence>
<dbReference type="PRINTS" id="PR01005">
    <property type="entry name" value="FLGHOOKAP1"/>
</dbReference>
<proteinExistence type="inferred from homology"/>
<keyword evidence="10" id="KW-0969">Cilium</keyword>
<dbReference type="InterPro" id="IPR002371">
    <property type="entry name" value="FlgK"/>
</dbReference>
<dbReference type="PANTHER" id="PTHR30033:SF1">
    <property type="entry name" value="FLAGELLAR HOOK-ASSOCIATED PROTEIN 1"/>
    <property type="match status" value="1"/>
</dbReference>
<comment type="similarity">
    <text evidence="3">Belongs to the flagella basal body rod proteins family.</text>
</comment>
<evidence type="ECO:0000256" key="5">
    <source>
        <dbReference type="ARBA" id="ARBA00022525"/>
    </source>
</evidence>
<keyword evidence="10" id="KW-0966">Cell projection</keyword>
<accession>A0ABV8V1X3</accession>
<dbReference type="SUPFAM" id="SSF64518">
    <property type="entry name" value="Phase 1 flagellin"/>
    <property type="match status" value="2"/>
</dbReference>
<evidence type="ECO:0000259" key="7">
    <source>
        <dbReference type="Pfam" id="PF06429"/>
    </source>
</evidence>